<dbReference type="OMA" id="RRCDAMD"/>
<dbReference type="SUPFAM" id="SSF56112">
    <property type="entry name" value="Protein kinase-like (PK-like)"/>
    <property type="match status" value="1"/>
</dbReference>
<dbReference type="EnsemblMetazoa" id="SMAR010257-RA">
    <property type="protein sequence ID" value="SMAR010257-PA"/>
    <property type="gene ID" value="SMAR010257"/>
</dbReference>
<keyword evidence="16" id="KW-1185">Reference proteome</keyword>
<keyword evidence="7 12" id="KW-0547">Nucleotide-binding</keyword>
<dbReference type="Proteomes" id="UP000014500">
    <property type="component" value="Unassembled WGS sequence"/>
</dbReference>
<accession>T1J966</accession>
<dbReference type="FunFam" id="3.30.200.20:FF:000049">
    <property type="entry name" value="cyclin-dependent kinase-like 1 isoform X1"/>
    <property type="match status" value="1"/>
</dbReference>
<dbReference type="Gene3D" id="1.10.510.10">
    <property type="entry name" value="Transferase(Phosphotransferase) domain 1"/>
    <property type="match status" value="1"/>
</dbReference>
<sequence>MTFIEKGILHNIILNRRRHKPKTHIMDKYEKLSKIGEGSYGVVFKCRNRETGQLVAIKKFVESEDDPLIKKIALREIRLLKQFKHVNLVNLIEVFRRKKKLHLVFEYCDHTVLNELEKFPKGVPEPLTKRIVWQTLQAVNFCHQHNCIHRDVKPENILITKEGVIKLCDFGFARILTPGENYTDYVATRWYRAPELLVGDTQYGPPVDVWAIGCVFAELIRGEALWPGKSDVDQLYLIRKTVGDFIPKHMQIFKANEFFVGMTIPEPEIRESLDMKMPKSVDDMAMDILKKCLDKDPAKRSTCQELLQHPYFANTSFRIPEYELEDYEKVRNRARARMEHYLPQLAGHSLSSQSQVAASESRRLKFDHLPTI</sequence>
<evidence type="ECO:0000256" key="12">
    <source>
        <dbReference type="PROSITE-ProRule" id="PRU10141"/>
    </source>
</evidence>
<evidence type="ECO:0000313" key="15">
    <source>
        <dbReference type="EnsemblMetazoa" id="SMAR010257-PA"/>
    </source>
</evidence>
<evidence type="ECO:0000256" key="6">
    <source>
        <dbReference type="ARBA" id="ARBA00022679"/>
    </source>
</evidence>
<dbReference type="PhylomeDB" id="T1J966"/>
<dbReference type="SMART" id="SM00220">
    <property type="entry name" value="S_TKc"/>
    <property type="match status" value="1"/>
</dbReference>
<comment type="subcellular location">
    <subcellularLocation>
        <location evidence="1">Cytoplasm</location>
    </subcellularLocation>
</comment>
<dbReference type="InterPro" id="IPR011009">
    <property type="entry name" value="Kinase-like_dom_sf"/>
</dbReference>
<dbReference type="Gene3D" id="3.30.200.20">
    <property type="entry name" value="Phosphorylase Kinase, domain 1"/>
    <property type="match status" value="1"/>
</dbReference>
<organism evidence="15 16">
    <name type="scientific">Strigamia maritima</name>
    <name type="common">European centipede</name>
    <name type="synonym">Geophilus maritimus</name>
    <dbReference type="NCBI Taxonomy" id="126957"/>
    <lineage>
        <taxon>Eukaryota</taxon>
        <taxon>Metazoa</taxon>
        <taxon>Ecdysozoa</taxon>
        <taxon>Arthropoda</taxon>
        <taxon>Myriapoda</taxon>
        <taxon>Chilopoda</taxon>
        <taxon>Pleurostigmophora</taxon>
        <taxon>Geophilomorpha</taxon>
        <taxon>Linotaeniidae</taxon>
        <taxon>Strigamia</taxon>
    </lineage>
</organism>
<dbReference type="PANTHER" id="PTHR24056">
    <property type="entry name" value="CELL DIVISION PROTEIN KINASE"/>
    <property type="match status" value="1"/>
</dbReference>
<evidence type="ECO:0000256" key="10">
    <source>
        <dbReference type="ARBA" id="ARBA00047811"/>
    </source>
</evidence>
<evidence type="ECO:0000256" key="8">
    <source>
        <dbReference type="ARBA" id="ARBA00022777"/>
    </source>
</evidence>
<dbReference type="GO" id="GO:0005524">
    <property type="term" value="F:ATP binding"/>
    <property type="evidence" value="ECO:0007669"/>
    <property type="project" value="UniProtKB-UniRule"/>
</dbReference>
<evidence type="ECO:0000256" key="11">
    <source>
        <dbReference type="ARBA" id="ARBA00048367"/>
    </source>
</evidence>
<dbReference type="eggNOG" id="KOG0593">
    <property type="taxonomic scope" value="Eukaryota"/>
</dbReference>
<dbReference type="CDD" id="cd07847">
    <property type="entry name" value="STKc_CDKL1_4"/>
    <property type="match status" value="1"/>
</dbReference>
<feature type="domain" description="Protein kinase" evidence="14">
    <location>
        <begin position="29"/>
        <end position="312"/>
    </location>
</feature>
<dbReference type="InterPro" id="IPR008271">
    <property type="entry name" value="Ser/Thr_kinase_AS"/>
</dbReference>
<protein>
    <recommendedName>
        <fullName evidence="3">cyclin-dependent kinase</fullName>
        <ecNumber evidence="3">2.7.11.22</ecNumber>
    </recommendedName>
</protein>
<dbReference type="PROSITE" id="PS50011">
    <property type="entry name" value="PROTEIN_KINASE_DOM"/>
    <property type="match status" value="1"/>
</dbReference>
<evidence type="ECO:0000256" key="9">
    <source>
        <dbReference type="ARBA" id="ARBA00022840"/>
    </source>
</evidence>
<dbReference type="Pfam" id="PF00069">
    <property type="entry name" value="Pkinase"/>
    <property type="match status" value="1"/>
</dbReference>
<dbReference type="EC" id="2.7.11.22" evidence="3"/>
<dbReference type="GO" id="GO:0005737">
    <property type="term" value="C:cytoplasm"/>
    <property type="evidence" value="ECO:0007669"/>
    <property type="project" value="UniProtKB-SubCell"/>
</dbReference>
<dbReference type="GO" id="GO:0005634">
    <property type="term" value="C:nucleus"/>
    <property type="evidence" value="ECO:0007669"/>
    <property type="project" value="TreeGrafter"/>
</dbReference>
<dbReference type="EMBL" id="JH431970">
    <property type="status" value="NOT_ANNOTATED_CDS"/>
    <property type="molecule type" value="Genomic_DNA"/>
</dbReference>
<dbReference type="HOGENOM" id="CLU_000288_181_1_1"/>
<dbReference type="InterPro" id="IPR000719">
    <property type="entry name" value="Prot_kinase_dom"/>
</dbReference>
<evidence type="ECO:0000256" key="7">
    <source>
        <dbReference type="ARBA" id="ARBA00022741"/>
    </source>
</evidence>
<dbReference type="InterPro" id="IPR017441">
    <property type="entry name" value="Protein_kinase_ATP_BS"/>
</dbReference>
<reference evidence="16" key="1">
    <citation type="submission" date="2011-05" db="EMBL/GenBank/DDBJ databases">
        <authorList>
            <person name="Richards S.R."/>
            <person name="Qu J."/>
            <person name="Jiang H."/>
            <person name="Jhangiani S.N."/>
            <person name="Agravi P."/>
            <person name="Goodspeed R."/>
            <person name="Gross S."/>
            <person name="Mandapat C."/>
            <person name="Jackson L."/>
            <person name="Mathew T."/>
            <person name="Pu L."/>
            <person name="Thornton R."/>
            <person name="Saada N."/>
            <person name="Wilczek-Boney K.B."/>
            <person name="Lee S."/>
            <person name="Kovar C."/>
            <person name="Wu Y."/>
            <person name="Scherer S.E."/>
            <person name="Worley K.C."/>
            <person name="Muzny D.M."/>
            <person name="Gibbs R."/>
        </authorList>
    </citation>
    <scope>NUCLEOTIDE SEQUENCE</scope>
    <source>
        <strain evidence="16">Brora</strain>
    </source>
</reference>
<evidence type="ECO:0000256" key="4">
    <source>
        <dbReference type="ARBA" id="ARBA00022490"/>
    </source>
</evidence>
<name>T1J966_STRMM</name>
<dbReference type="PROSITE" id="PS00108">
    <property type="entry name" value="PROTEIN_KINASE_ST"/>
    <property type="match status" value="1"/>
</dbReference>
<keyword evidence="5 13" id="KW-0723">Serine/threonine-protein kinase</keyword>
<evidence type="ECO:0000256" key="1">
    <source>
        <dbReference type="ARBA" id="ARBA00004496"/>
    </source>
</evidence>
<keyword evidence="9 12" id="KW-0067">ATP-binding</keyword>
<comment type="catalytic activity">
    <reaction evidence="11">
        <text>L-seryl-[protein] + ATP = O-phospho-L-seryl-[protein] + ADP + H(+)</text>
        <dbReference type="Rhea" id="RHEA:17989"/>
        <dbReference type="Rhea" id="RHEA-COMP:9863"/>
        <dbReference type="Rhea" id="RHEA-COMP:11604"/>
        <dbReference type="ChEBI" id="CHEBI:15378"/>
        <dbReference type="ChEBI" id="CHEBI:29999"/>
        <dbReference type="ChEBI" id="CHEBI:30616"/>
        <dbReference type="ChEBI" id="CHEBI:83421"/>
        <dbReference type="ChEBI" id="CHEBI:456216"/>
        <dbReference type="EC" id="2.7.11.22"/>
    </reaction>
</comment>
<comment type="catalytic activity">
    <reaction evidence="10">
        <text>L-threonyl-[protein] + ATP = O-phospho-L-threonyl-[protein] + ADP + H(+)</text>
        <dbReference type="Rhea" id="RHEA:46608"/>
        <dbReference type="Rhea" id="RHEA-COMP:11060"/>
        <dbReference type="Rhea" id="RHEA-COMP:11605"/>
        <dbReference type="ChEBI" id="CHEBI:15378"/>
        <dbReference type="ChEBI" id="CHEBI:30013"/>
        <dbReference type="ChEBI" id="CHEBI:30616"/>
        <dbReference type="ChEBI" id="CHEBI:61977"/>
        <dbReference type="ChEBI" id="CHEBI:456216"/>
        <dbReference type="EC" id="2.7.11.22"/>
    </reaction>
</comment>
<proteinExistence type="inferred from homology"/>
<dbReference type="FunFam" id="1.10.510.10:FF:000191">
    <property type="entry name" value="cyclin-dependent kinase-like 1 isoform X1"/>
    <property type="match status" value="1"/>
</dbReference>
<dbReference type="InterPro" id="IPR050108">
    <property type="entry name" value="CDK"/>
</dbReference>
<evidence type="ECO:0000256" key="5">
    <source>
        <dbReference type="ARBA" id="ARBA00022527"/>
    </source>
</evidence>
<dbReference type="PROSITE" id="PS00107">
    <property type="entry name" value="PROTEIN_KINASE_ATP"/>
    <property type="match status" value="1"/>
</dbReference>
<dbReference type="AlphaFoldDB" id="T1J966"/>
<evidence type="ECO:0000256" key="13">
    <source>
        <dbReference type="RuleBase" id="RU000304"/>
    </source>
</evidence>
<dbReference type="GO" id="GO:0004693">
    <property type="term" value="F:cyclin-dependent protein serine/threonine kinase activity"/>
    <property type="evidence" value="ECO:0007669"/>
    <property type="project" value="UniProtKB-EC"/>
</dbReference>
<evidence type="ECO:0000256" key="2">
    <source>
        <dbReference type="ARBA" id="ARBA00006485"/>
    </source>
</evidence>
<evidence type="ECO:0000256" key="3">
    <source>
        <dbReference type="ARBA" id="ARBA00012425"/>
    </source>
</evidence>
<evidence type="ECO:0000313" key="16">
    <source>
        <dbReference type="Proteomes" id="UP000014500"/>
    </source>
</evidence>
<comment type="similarity">
    <text evidence="2">Belongs to the protein kinase superfamily. CMGC Ser/Thr protein kinase family. CDC2/CDKX subfamily.</text>
</comment>
<dbReference type="PANTHER" id="PTHR24056:SF222">
    <property type="entry name" value="CYCLIN-DEPENDENT KINASE-LIKE 1"/>
    <property type="match status" value="1"/>
</dbReference>
<feature type="binding site" evidence="12">
    <location>
        <position position="59"/>
    </location>
    <ligand>
        <name>ATP</name>
        <dbReference type="ChEBI" id="CHEBI:30616"/>
    </ligand>
</feature>
<keyword evidence="6" id="KW-0808">Transferase</keyword>
<keyword evidence="8" id="KW-0418">Kinase</keyword>
<evidence type="ECO:0000259" key="14">
    <source>
        <dbReference type="PROSITE" id="PS50011"/>
    </source>
</evidence>
<reference evidence="15" key="2">
    <citation type="submission" date="2015-02" db="UniProtKB">
        <authorList>
            <consortium name="EnsemblMetazoa"/>
        </authorList>
    </citation>
    <scope>IDENTIFICATION</scope>
</reference>
<keyword evidence="4" id="KW-0963">Cytoplasm</keyword>